<reference evidence="3" key="1">
    <citation type="journal article" date="2019" name="Int. J. Syst. Evol. Microbiol.">
        <title>The Global Catalogue of Microorganisms (GCM) 10K type strain sequencing project: providing services to taxonomists for standard genome sequencing and annotation.</title>
        <authorList>
            <consortium name="The Broad Institute Genomics Platform"/>
            <consortium name="The Broad Institute Genome Sequencing Center for Infectious Disease"/>
            <person name="Wu L."/>
            <person name="Ma J."/>
        </authorList>
    </citation>
    <scope>NUCLEOTIDE SEQUENCE [LARGE SCALE GENOMIC DNA]</scope>
    <source>
        <strain evidence="3">JCM 16908</strain>
    </source>
</reference>
<gene>
    <name evidence="2" type="ORF">GCM10022226_42790</name>
</gene>
<evidence type="ECO:0000313" key="3">
    <source>
        <dbReference type="Proteomes" id="UP001500888"/>
    </source>
</evidence>
<dbReference type="CDD" id="cd04301">
    <property type="entry name" value="NAT_SF"/>
    <property type="match status" value="1"/>
</dbReference>
<protein>
    <recommendedName>
        <fullName evidence="1">N-acetyltransferase domain-containing protein</fullName>
    </recommendedName>
</protein>
<dbReference type="PROSITE" id="PS51186">
    <property type="entry name" value="GNAT"/>
    <property type="match status" value="2"/>
</dbReference>
<organism evidence="2 3">
    <name type="scientific">Sphaerisporangium flaviroseum</name>
    <dbReference type="NCBI Taxonomy" id="509199"/>
    <lineage>
        <taxon>Bacteria</taxon>
        <taxon>Bacillati</taxon>
        <taxon>Actinomycetota</taxon>
        <taxon>Actinomycetes</taxon>
        <taxon>Streptosporangiales</taxon>
        <taxon>Streptosporangiaceae</taxon>
        <taxon>Sphaerisporangium</taxon>
    </lineage>
</organism>
<accession>A0ABP7IG50</accession>
<keyword evidence="3" id="KW-1185">Reference proteome</keyword>
<feature type="domain" description="N-acetyltransferase" evidence="1">
    <location>
        <begin position="12"/>
        <end position="177"/>
    </location>
</feature>
<evidence type="ECO:0000313" key="2">
    <source>
        <dbReference type="EMBL" id="GAA3817641.1"/>
    </source>
</evidence>
<proteinExistence type="predicted"/>
<dbReference type="Gene3D" id="3.40.630.30">
    <property type="match status" value="2"/>
</dbReference>
<dbReference type="SUPFAM" id="SSF55729">
    <property type="entry name" value="Acyl-CoA N-acyltransferases (Nat)"/>
    <property type="match status" value="2"/>
</dbReference>
<sequence>MFPRDVIPAGSIVLREPVKTDAEAIARGCSDPEIVKFIPTVPVPYTLDDALTYVTEMVPADWNRGGVSLAIADAATDQWLGNIGLKPLDVRGAGEIGYLLAPWARGRGVASAATRALTEWAFAQGVHRVELVANVENVASQRVAMAAGFVREGVQRGVDPRRDGGYADVVGYGRLAGDSGEPQRSYLPRLPGGSLSDGVVRLAPLTPADAGPYQEMMSDPQVVRYSVPPEVPDRADTEQRCSYTGMWWLNGERAELSVRDAGTGEFAGHIQLMNIIPPLGQAMIGYSLLHGFRGRGFMTRAVSLLAEWAFEHTSLHRLVAGTSPDNTASHRVLERAGFTREAVLRSLLPGPGGTRHDDVQWARLRG</sequence>
<dbReference type="InterPro" id="IPR000182">
    <property type="entry name" value="GNAT_dom"/>
</dbReference>
<dbReference type="InterPro" id="IPR051908">
    <property type="entry name" value="Ribosomal_N-acetyltransferase"/>
</dbReference>
<dbReference type="Pfam" id="PF13302">
    <property type="entry name" value="Acetyltransf_3"/>
    <property type="match status" value="2"/>
</dbReference>
<dbReference type="PANTHER" id="PTHR43441:SF10">
    <property type="entry name" value="ACETYLTRANSFERASE"/>
    <property type="match status" value="1"/>
</dbReference>
<dbReference type="InterPro" id="IPR016181">
    <property type="entry name" value="Acyl_CoA_acyltransferase"/>
</dbReference>
<feature type="domain" description="N-acetyltransferase" evidence="1">
    <location>
        <begin position="200"/>
        <end position="366"/>
    </location>
</feature>
<name>A0ABP7IG50_9ACTN</name>
<comment type="caution">
    <text evidence="2">The sequence shown here is derived from an EMBL/GenBank/DDBJ whole genome shotgun (WGS) entry which is preliminary data.</text>
</comment>
<dbReference type="Proteomes" id="UP001500888">
    <property type="component" value="Unassembled WGS sequence"/>
</dbReference>
<dbReference type="EMBL" id="BAAAZR010000010">
    <property type="protein sequence ID" value="GAA3817641.1"/>
    <property type="molecule type" value="Genomic_DNA"/>
</dbReference>
<evidence type="ECO:0000259" key="1">
    <source>
        <dbReference type="PROSITE" id="PS51186"/>
    </source>
</evidence>
<dbReference type="PANTHER" id="PTHR43441">
    <property type="entry name" value="RIBOSOMAL-PROTEIN-SERINE ACETYLTRANSFERASE"/>
    <property type="match status" value="1"/>
</dbReference>
<dbReference type="RefSeq" id="WP_344942802.1">
    <property type="nucleotide sequence ID" value="NZ_BAAAZR010000010.1"/>
</dbReference>